<name>A0AA38GZ31_TAXCH</name>
<comment type="similarity">
    <text evidence="1">Belongs to the universal ribosomal protein uL15 family.</text>
</comment>
<dbReference type="PANTHER" id="PTHR11721">
    <property type="entry name" value="60S RIBOSOMAL PROTEIN L27A"/>
    <property type="match status" value="1"/>
</dbReference>
<dbReference type="PROSITE" id="PS51257">
    <property type="entry name" value="PROKAR_LIPOPROTEIN"/>
    <property type="match status" value="1"/>
</dbReference>
<sequence length="104" mass="11858">MERMAQESLNIGPAGTGCEASEGIKLYVNNCVFFRSSATSNLCSKYYRDIILKKHNKNIGHVSVGDGRMRKDKKHPRGRDNDRGMHHHHILFHKCQLGYFGKVN</sequence>
<dbReference type="GO" id="GO:0022625">
    <property type="term" value="C:cytosolic large ribosomal subunit"/>
    <property type="evidence" value="ECO:0007669"/>
    <property type="project" value="TreeGrafter"/>
</dbReference>
<organism evidence="4 5">
    <name type="scientific">Taxus chinensis</name>
    <name type="common">Chinese yew</name>
    <name type="synonym">Taxus wallichiana var. chinensis</name>
    <dbReference type="NCBI Taxonomy" id="29808"/>
    <lineage>
        <taxon>Eukaryota</taxon>
        <taxon>Viridiplantae</taxon>
        <taxon>Streptophyta</taxon>
        <taxon>Embryophyta</taxon>
        <taxon>Tracheophyta</taxon>
        <taxon>Spermatophyta</taxon>
        <taxon>Pinopsida</taxon>
        <taxon>Pinidae</taxon>
        <taxon>Conifers II</taxon>
        <taxon>Cupressales</taxon>
        <taxon>Taxaceae</taxon>
        <taxon>Taxus</taxon>
    </lineage>
</organism>
<dbReference type="EMBL" id="JAHRHJ020000001">
    <property type="protein sequence ID" value="KAH9329085.1"/>
    <property type="molecule type" value="Genomic_DNA"/>
</dbReference>
<dbReference type="PANTHER" id="PTHR11721:SF3">
    <property type="entry name" value="LARGE RIBOSOMAL SUBUNIT PROTEIN UL15"/>
    <property type="match status" value="1"/>
</dbReference>
<protein>
    <submittedName>
        <fullName evidence="4">Uncharacterized protein</fullName>
    </submittedName>
</protein>
<feature type="region of interest" description="Disordered" evidence="2">
    <location>
        <begin position="62"/>
        <end position="85"/>
    </location>
</feature>
<dbReference type="GO" id="GO:0003735">
    <property type="term" value="F:structural constituent of ribosome"/>
    <property type="evidence" value="ECO:0007669"/>
    <property type="project" value="TreeGrafter"/>
</dbReference>
<reference evidence="4 5" key="1">
    <citation type="journal article" date="2021" name="Nat. Plants">
        <title>The Taxus genome provides insights into paclitaxel biosynthesis.</title>
        <authorList>
            <person name="Xiong X."/>
            <person name="Gou J."/>
            <person name="Liao Q."/>
            <person name="Li Y."/>
            <person name="Zhou Q."/>
            <person name="Bi G."/>
            <person name="Li C."/>
            <person name="Du R."/>
            <person name="Wang X."/>
            <person name="Sun T."/>
            <person name="Guo L."/>
            <person name="Liang H."/>
            <person name="Lu P."/>
            <person name="Wu Y."/>
            <person name="Zhang Z."/>
            <person name="Ro D.K."/>
            <person name="Shang Y."/>
            <person name="Huang S."/>
            <person name="Yan J."/>
        </authorList>
    </citation>
    <scope>NUCLEOTIDE SEQUENCE [LARGE SCALE GENOMIC DNA]</scope>
    <source>
        <strain evidence="4">Ta-2019</strain>
    </source>
</reference>
<comment type="caution">
    <text evidence="4">The sequence shown here is derived from an EMBL/GenBank/DDBJ whole genome shotgun (WGS) entry which is preliminary data.</text>
</comment>
<dbReference type="AlphaFoldDB" id="A0AA38GZ31"/>
<evidence type="ECO:0000313" key="3">
    <source>
        <dbReference type="EMBL" id="KAH9292463.1"/>
    </source>
</evidence>
<evidence type="ECO:0000313" key="5">
    <source>
        <dbReference type="Proteomes" id="UP000824469"/>
    </source>
</evidence>
<evidence type="ECO:0000313" key="4">
    <source>
        <dbReference type="EMBL" id="KAH9329085.1"/>
    </source>
</evidence>
<evidence type="ECO:0000256" key="2">
    <source>
        <dbReference type="SAM" id="MobiDB-lite"/>
    </source>
</evidence>
<keyword evidence="5" id="KW-1185">Reference proteome</keyword>
<proteinExistence type="inferred from homology"/>
<dbReference type="Proteomes" id="UP000824469">
    <property type="component" value="Unassembled WGS sequence"/>
</dbReference>
<accession>A0AA38GZ31</accession>
<gene>
    <name evidence="4" type="ORF">KI387_001193</name>
    <name evidence="3" type="ORF">KI387_042348</name>
</gene>
<dbReference type="EMBL" id="JAHRHJ020003132">
    <property type="protein sequence ID" value="KAH9292463.1"/>
    <property type="molecule type" value="Genomic_DNA"/>
</dbReference>
<dbReference type="Gene3D" id="1.20.5.4770">
    <property type="match status" value="1"/>
</dbReference>
<evidence type="ECO:0000256" key="1">
    <source>
        <dbReference type="ARBA" id="ARBA00007320"/>
    </source>
</evidence>
<feature type="non-terminal residue" evidence="4">
    <location>
        <position position="104"/>
    </location>
</feature>